<keyword evidence="2" id="KW-1185">Reference proteome</keyword>
<protein>
    <submittedName>
        <fullName evidence="1">Uncharacterized protein</fullName>
    </submittedName>
</protein>
<accession>Q6LP66</accession>
<organism evidence="1 2">
    <name type="scientific">Photobacterium profundum (strain SS9)</name>
    <dbReference type="NCBI Taxonomy" id="298386"/>
    <lineage>
        <taxon>Bacteria</taxon>
        <taxon>Pseudomonadati</taxon>
        <taxon>Pseudomonadota</taxon>
        <taxon>Gammaproteobacteria</taxon>
        <taxon>Vibrionales</taxon>
        <taxon>Vibrionaceae</taxon>
        <taxon>Photobacterium</taxon>
    </lineage>
</organism>
<name>Q6LP66_PHOPR</name>
<dbReference type="eggNOG" id="ENOG5032UEC">
    <property type="taxonomic scope" value="Bacteria"/>
</dbReference>
<dbReference type="RefSeq" id="WP_011219193.1">
    <property type="nucleotide sequence ID" value="NC_006370.1"/>
</dbReference>
<evidence type="ECO:0000313" key="2">
    <source>
        <dbReference type="Proteomes" id="UP000000593"/>
    </source>
</evidence>
<dbReference type="HOGENOM" id="CLU_1684943_0_0_6"/>
<gene>
    <name evidence="1" type="ordered locus">PBPRA2528</name>
</gene>
<dbReference type="KEGG" id="ppr:PBPRA2528"/>
<dbReference type="Proteomes" id="UP000000593">
    <property type="component" value="Chromosome 1"/>
</dbReference>
<proteinExistence type="predicted"/>
<sequence>MKKHVHLKKFKKEEIIFNDEETKVILRFIFKSQVRCIDSLEITDPVREFAQGLLIEAVDASYALGFVDALAWATVNPGAGAKKVLIKFGKKALRHWFKHATTQDLMRIKIYDRVRDQLALRFDHVLRLHINGIAKLNDNHFGMLAFNSSNNDRIWG</sequence>
<evidence type="ECO:0000313" key="1">
    <source>
        <dbReference type="EMBL" id="CAG20910.1"/>
    </source>
</evidence>
<dbReference type="EMBL" id="CR378671">
    <property type="protein sequence ID" value="CAG20910.1"/>
    <property type="molecule type" value="Genomic_DNA"/>
</dbReference>
<reference evidence="2" key="1">
    <citation type="journal article" date="2005" name="Science">
        <title>Life at depth: Photobacterium profundum genome sequence and expression analysis.</title>
        <authorList>
            <person name="Vezzi A."/>
            <person name="Campanaro S."/>
            <person name="D'Angelo M."/>
            <person name="Simonato F."/>
            <person name="Vitulo N."/>
            <person name="Lauro F.M."/>
            <person name="Cestaro A."/>
            <person name="Malacrida G."/>
            <person name="Simionati B."/>
            <person name="Cannata N."/>
            <person name="Romualdi C."/>
            <person name="Bartlett D.H."/>
            <person name="Valle G."/>
        </authorList>
    </citation>
    <scope>NUCLEOTIDE SEQUENCE [LARGE SCALE GENOMIC DNA]</scope>
    <source>
        <strain evidence="2">ATCC BAA-1253 / SS9</strain>
    </source>
</reference>
<dbReference type="AlphaFoldDB" id="Q6LP66"/>